<gene>
    <name evidence="1" type="ORF">LTRI10_LOCUS20710</name>
</gene>
<dbReference type="Proteomes" id="UP001497516">
    <property type="component" value="Chromosome 3"/>
</dbReference>
<keyword evidence="2" id="KW-1185">Reference proteome</keyword>
<proteinExistence type="predicted"/>
<reference evidence="1 2" key="1">
    <citation type="submission" date="2024-04" db="EMBL/GenBank/DDBJ databases">
        <authorList>
            <person name="Fracassetti M."/>
        </authorList>
    </citation>
    <scope>NUCLEOTIDE SEQUENCE [LARGE SCALE GENOMIC DNA]</scope>
</reference>
<accession>A0AAV2DZR8</accession>
<evidence type="ECO:0000313" key="1">
    <source>
        <dbReference type="EMBL" id="CAL1379171.1"/>
    </source>
</evidence>
<protein>
    <submittedName>
        <fullName evidence="1">Uncharacterized protein</fullName>
    </submittedName>
</protein>
<name>A0AAV2DZR8_9ROSI</name>
<sequence>MVLLDLMHPASPALLALDVGKGDALLGLHTLEALIIVIHTVVYSAWWVEELLVLKTQQLELVESGRKLVVDLIVHSQQAAAWSIASNSMEGIIAVNLLEFSLAPAMMLPELSRQDTIELILVGSRP</sequence>
<organism evidence="1 2">
    <name type="scientific">Linum trigynum</name>
    <dbReference type="NCBI Taxonomy" id="586398"/>
    <lineage>
        <taxon>Eukaryota</taxon>
        <taxon>Viridiplantae</taxon>
        <taxon>Streptophyta</taxon>
        <taxon>Embryophyta</taxon>
        <taxon>Tracheophyta</taxon>
        <taxon>Spermatophyta</taxon>
        <taxon>Magnoliopsida</taxon>
        <taxon>eudicotyledons</taxon>
        <taxon>Gunneridae</taxon>
        <taxon>Pentapetalae</taxon>
        <taxon>rosids</taxon>
        <taxon>fabids</taxon>
        <taxon>Malpighiales</taxon>
        <taxon>Linaceae</taxon>
        <taxon>Linum</taxon>
    </lineage>
</organism>
<dbReference type="EMBL" id="OZ034816">
    <property type="protein sequence ID" value="CAL1379171.1"/>
    <property type="molecule type" value="Genomic_DNA"/>
</dbReference>
<dbReference type="AlphaFoldDB" id="A0AAV2DZR8"/>
<evidence type="ECO:0000313" key="2">
    <source>
        <dbReference type="Proteomes" id="UP001497516"/>
    </source>
</evidence>